<evidence type="ECO:0000313" key="1">
    <source>
        <dbReference type="EMBL" id="NKW08974.1"/>
    </source>
</evidence>
<dbReference type="EMBL" id="JAAXZB010000001">
    <property type="protein sequence ID" value="NKW08974.1"/>
    <property type="molecule type" value="Genomic_DNA"/>
</dbReference>
<evidence type="ECO:0000313" key="2">
    <source>
        <dbReference type="Proteomes" id="UP000558475"/>
    </source>
</evidence>
<comment type="caution">
    <text evidence="1">The sequence shown here is derived from an EMBL/GenBank/DDBJ whole genome shotgun (WGS) entry which is preliminary data.</text>
</comment>
<dbReference type="AlphaFoldDB" id="A0A7X6FNN4"/>
<proteinExistence type="predicted"/>
<sequence length="56" mass="6200">MAGDRAKEAGFSRPDLSQLESAVAYFSLTRSRLFEFAARNVPNKSRSAVYAGFEPE</sequence>
<reference evidence="1 2" key="1">
    <citation type="submission" date="2020-04" db="EMBL/GenBank/DDBJ databases">
        <title>Whole genome sequencing of clinical and environmental type strains of Ochrobactrum.</title>
        <authorList>
            <person name="Dharne M."/>
        </authorList>
    </citation>
    <scope>NUCLEOTIDE SEQUENCE [LARGE SCALE GENOMIC DNA]</scope>
    <source>
        <strain evidence="1 2">DSM 13340</strain>
    </source>
</reference>
<gene>
    <name evidence="1" type="ORF">HGG76_00700</name>
</gene>
<dbReference type="Proteomes" id="UP000558475">
    <property type="component" value="Unassembled WGS sequence"/>
</dbReference>
<name>A0A7X6FNN4_9HYPH</name>
<organism evidence="1 2">
    <name type="scientific">Brucella tritici</name>
    <dbReference type="NCBI Taxonomy" id="94626"/>
    <lineage>
        <taxon>Bacteria</taxon>
        <taxon>Pseudomonadati</taxon>
        <taxon>Pseudomonadota</taxon>
        <taxon>Alphaproteobacteria</taxon>
        <taxon>Hyphomicrobiales</taxon>
        <taxon>Brucellaceae</taxon>
        <taxon>Brucella/Ochrobactrum group</taxon>
        <taxon>Brucella</taxon>
    </lineage>
</organism>
<accession>A0A7X6FNN4</accession>
<protein>
    <submittedName>
        <fullName evidence="1">Uncharacterized protein</fullName>
    </submittedName>
</protein>